<dbReference type="Proteomes" id="UP000740883">
    <property type="component" value="Unassembled WGS sequence"/>
</dbReference>
<dbReference type="AlphaFoldDB" id="A0A9P6GZJ9"/>
<dbReference type="InterPro" id="IPR026532">
    <property type="entry name" value="BRX1"/>
</dbReference>
<dbReference type="GO" id="GO:0019843">
    <property type="term" value="F:rRNA binding"/>
    <property type="evidence" value="ECO:0007669"/>
    <property type="project" value="InterPro"/>
</dbReference>
<keyword evidence="7" id="KW-1185">Reference proteome</keyword>
<proteinExistence type="inferred from homology"/>
<comment type="similarity">
    <text evidence="2">Belongs to the BRX1 family.</text>
</comment>
<evidence type="ECO:0000259" key="5">
    <source>
        <dbReference type="PROSITE" id="PS50833"/>
    </source>
</evidence>
<evidence type="ECO:0000256" key="2">
    <source>
        <dbReference type="ARBA" id="ARBA00006369"/>
    </source>
</evidence>
<reference evidence="6 7" key="1">
    <citation type="journal article" date="2020" name="Genome Biol. Evol.">
        <title>Comparative genomics of strictly vertically transmitted, feminizing microsporidia endosymbionts of amphipod crustaceans.</title>
        <authorList>
            <person name="Cormier A."/>
            <person name="Chebbi M.A."/>
            <person name="Giraud I."/>
            <person name="Wattier R."/>
            <person name="Teixeira M."/>
            <person name="Gilbert C."/>
            <person name="Rigaud T."/>
            <person name="Cordaux R."/>
        </authorList>
    </citation>
    <scope>NUCLEOTIDE SEQUENCE [LARGE SCALE GENOMIC DNA]</scope>
    <source>
        <strain evidence="6 7">Ou3-Ou53</strain>
    </source>
</reference>
<evidence type="ECO:0000256" key="3">
    <source>
        <dbReference type="ARBA" id="ARBA00022517"/>
    </source>
</evidence>
<name>A0A9P6GZJ9_9MICR</name>
<keyword evidence="3" id="KW-0690">Ribosome biogenesis</keyword>
<dbReference type="Pfam" id="PF04427">
    <property type="entry name" value="Brix"/>
    <property type="match status" value="1"/>
</dbReference>
<dbReference type="PANTHER" id="PTHR13634:SF0">
    <property type="entry name" value="RIBOSOME BIOGENESIS PROTEIN BRX1 HOMOLOG"/>
    <property type="match status" value="1"/>
</dbReference>
<gene>
    <name evidence="6" type="primary">K12H4.3</name>
    <name evidence="6" type="ORF">NGRA_1401</name>
</gene>
<protein>
    <submittedName>
        <fullName evidence="6">Ribosome biogenesis protein BRX1 like protein</fullName>
    </submittedName>
</protein>
<dbReference type="OrthoDB" id="1638493at2759"/>
<organism evidence="6 7">
    <name type="scientific">Nosema granulosis</name>
    <dbReference type="NCBI Taxonomy" id="83296"/>
    <lineage>
        <taxon>Eukaryota</taxon>
        <taxon>Fungi</taxon>
        <taxon>Fungi incertae sedis</taxon>
        <taxon>Microsporidia</taxon>
        <taxon>Nosematidae</taxon>
        <taxon>Nosema</taxon>
    </lineage>
</organism>
<comment type="subcellular location">
    <subcellularLocation>
        <location evidence="1">Nucleus</location>
        <location evidence="1">Nucleolus</location>
    </subcellularLocation>
</comment>
<comment type="caution">
    <text evidence="6">The sequence shown here is derived from an EMBL/GenBank/DDBJ whole genome shotgun (WGS) entry which is preliminary data.</text>
</comment>
<sequence length="207" mass="24343">MTVLILSSRGANSNTRYMIKDICKFVKCEEEIKYDIKSDLRGLVDLMELHNTESIMYFETTKRNESLWVSHREGPSIKFNVFNIYTMGSLKFPVNCFKDCGHVLLFSGEFDEIEELKRVKDLFTQVFKAKDTKNDRALCFFYLDDKIWIRNYVITEKELLEIGPRMVLEVDKILKGCFAGEVLYSKKVESARKELESKIEDERKEIE</sequence>
<dbReference type="EMBL" id="SBJO01000088">
    <property type="protein sequence ID" value="KAF9763246.1"/>
    <property type="molecule type" value="Genomic_DNA"/>
</dbReference>
<dbReference type="PROSITE" id="PS50833">
    <property type="entry name" value="BRIX"/>
    <property type="match status" value="1"/>
</dbReference>
<dbReference type="GO" id="GO:0006364">
    <property type="term" value="P:rRNA processing"/>
    <property type="evidence" value="ECO:0007669"/>
    <property type="project" value="InterPro"/>
</dbReference>
<evidence type="ECO:0000313" key="7">
    <source>
        <dbReference type="Proteomes" id="UP000740883"/>
    </source>
</evidence>
<evidence type="ECO:0000256" key="1">
    <source>
        <dbReference type="ARBA" id="ARBA00004604"/>
    </source>
</evidence>
<dbReference type="PANTHER" id="PTHR13634">
    <property type="entry name" value="RIBOSOME BIOGENESIS PROTEIN BRIX"/>
    <property type="match status" value="1"/>
</dbReference>
<feature type="domain" description="Brix" evidence="5">
    <location>
        <begin position="1"/>
        <end position="179"/>
    </location>
</feature>
<dbReference type="GO" id="GO:0005730">
    <property type="term" value="C:nucleolus"/>
    <property type="evidence" value="ECO:0007669"/>
    <property type="project" value="UniProtKB-SubCell"/>
</dbReference>
<accession>A0A9P6GZJ9</accession>
<evidence type="ECO:0000256" key="4">
    <source>
        <dbReference type="ARBA" id="ARBA00023242"/>
    </source>
</evidence>
<evidence type="ECO:0000313" key="6">
    <source>
        <dbReference type="EMBL" id="KAF9763246.1"/>
    </source>
</evidence>
<dbReference type="Gene3D" id="3.40.50.10480">
    <property type="entry name" value="Probable brix-domain ribosomal biogenesis protein"/>
    <property type="match status" value="1"/>
</dbReference>
<dbReference type="GO" id="GO:0000027">
    <property type="term" value="P:ribosomal large subunit assembly"/>
    <property type="evidence" value="ECO:0007669"/>
    <property type="project" value="TreeGrafter"/>
</dbReference>
<dbReference type="SMART" id="SM00879">
    <property type="entry name" value="Brix"/>
    <property type="match status" value="1"/>
</dbReference>
<keyword evidence="4" id="KW-0539">Nucleus</keyword>
<dbReference type="SUPFAM" id="SSF52954">
    <property type="entry name" value="Class II aaRS ABD-related"/>
    <property type="match status" value="1"/>
</dbReference>
<dbReference type="InterPro" id="IPR007109">
    <property type="entry name" value="Brix"/>
</dbReference>